<gene>
    <name evidence="1" type="ORF">DC363_16285</name>
</gene>
<keyword evidence="2" id="KW-1185">Reference proteome</keyword>
<protein>
    <recommendedName>
        <fullName evidence="3">Ribbon-helix-helix protein CopG domain-containing protein</fullName>
    </recommendedName>
</protein>
<comment type="caution">
    <text evidence="1">The sequence shown here is derived from an EMBL/GenBank/DDBJ whole genome shotgun (WGS) entry which is preliminary data.</text>
</comment>
<dbReference type="Proteomes" id="UP000244817">
    <property type="component" value="Unassembled WGS sequence"/>
</dbReference>
<name>A0A2T7FSW3_9RHOB</name>
<organism evidence="1 2">
    <name type="scientific">Thalassorhabdomicrobium marinisediminis</name>
    <dbReference type="NCBI Taxonomy" id="2170577"/>
    <lineage>
        <taxon>Bacteria</taxon>
        <taxon>Pseudomonadati</taxon>
        <taxon>Pseudomonadota</taxon>
        <taxon>Alphaproteobacteria</taxon>
        <taxon>Rhodobacterales</taxon>
        <taxon>Paracoccaceae</taxon>
        <taxon>Thalassorhabdomicrobium</taxon>
    </lineage>
</organism>
<dbReference type="RefSeq" id="WP_108642222.1">
    <property type="nucleotide sequence ID" value="NZ_QCYG01000013.1"/>
</dbReference>
<dbReference type="AlphaFoldDB" id="A0A2T7FSW3"/>
<reference evidence="1 2" key="1">
    <citation type="submission" date="2018-04" db="EMBL/GenBank/DDBJ databases">
        <title>Pelagivirga bohaiensis gen. nov., sp. nov., a bacterium isolated from the Bohai Sea.</title>
        <authorList>
            <person name="Ji X."/>
        </authorList>
    </citation>
    <scope>NUCLEOTIDE SEQUENCE [LARGE SCALE GENOMIC DNA]</scope>
    <source>
        <strain evidence="1 2">BH-SD16</strain>
    </source>
</reference>
<dbReference type="EMBL" id="QCYG01000013">
    <property type="protein sequence ID" value="PVA05254.1"/>
    <property type="molecule type" value="Genomic_DNA"/>
</dbReference>
<dbReference type="OrthoDB" id="7691491at2"/>
<proteinExistence type="predicted"/>
<evidence type="ECO:0000313" key="1">
    <source>
        <dbReference type="EMBL" id="PVA05254.1"/>
    </source>
</evidence>
<sequence>MSEQKKKIGRPKTDTKPVMIRMEPEMIDDIDAYRRTLDDIPTRPEAMRRILADFLDDWKEGGG</sequence>
<evidence type="ECO:0008006" key="3">
    <source>
        <dbReference type="Google" id="ProtNLM"/>
    </source>
</evidence>
<evidence type="ECO:0000313" key="2">
    <source>
        <dbReference type="Proteomes" id="UP000244817"/>
    </source>
</evidence>
<accession>A0A2T7FSW3</accession>